<keyword evidence="3" id="KW-1185">Reference proteome</keyword>
<feature type="transmembrane region" description="Helical" evidence="1">
    <location>
        <begin position="613"/>
        <end position="634"/>
    </location>
</feature>
<accession>A0ABP0M1C4</accession>
<feature type="transmembrane region" description="Helical" evidence="1">
    <location>
        <begin position="322"/>
        <end position="342"/>
    </location>
</feature>
<organism evidence="2 3">
    <name type="scientific">Durusdinium trenchii</name>
    <dbReference type="NCBI Taxonomy" id="1381693"/>
    <lineage>
        <taxon>Eukaryota</taxon>
        <taxon>Sar</taxon>
        <taxon>Alveolata</taxon>
        <taxon>Dinophyceae</taxon>
        <taxon>Suessiales</taxon>
        <taxon>Symbiodiniaceae</taxon>
        <taxon>Durusdinium</taxon>
    </lineage>
</organism>
<proteinExistence type="predicted"/>
<reference evidence="2 3" key="1">
    <citation type="submission" date="2024-02" db="EMBL/GenBank/DDBJ databases">
        <authorList>
            <person name="Chen Y."/>
            <person name="Shah S."/>
            <person name="Dougan E. K."/>
            <person name="Thang M."/>
            <person name="Chan C."/>
        </authorList>
    </citation>
    <scope>NUCLEOTIDE SEQUENCE [LARGE SCALE GENOMIC DNA]</scope>
</reference>
<dbReference type="EMBL" id="CAXAMN010014891">
    <property type="protein sequence ID" value="CAK9044552.1"/>
    <property type="molecule type" value="Genomic_DNA"/>
</dbReference>
<feature type="transmembrane region" description="Helical" evidence="1">
    <location>
        <begin position="67"/>
        <end position="86"/>
    </location>
</feature>
<evidence type="ECO:0008006" key="4">
    <source>
        <dbReference type="Google" id="ProtNLM"/>
    </source>
</evidence>
<evidence type="ECO:0000313" key="2">
    <source>
        <dbReference type="EMBL" id="CAK9044552.1"/>
    </source>
</evidence>
<evidence type="ECO:0000256" key="1">
    <source>
        <dbReference type="SAM" id="Phobius"/>
    </source>
</evidence>
<evidence type="ECO:0000313" key="3">
    <source>
        <dbReference type="Proteomes" id="UP001642484"/>
    </source>
</evidence>
<gene>
    <name evidence="2" type="ORF">CCMP2556_LOCUS23429</name>
</gene>
<dbReference type="Proteomes" id="UP001642484">
    <property type="component" value="Unassembled WGS sequence"/>
</dbReference>
<protein>
    <recommendedName>
        <fullName evidence="4">Pumilio domain member 4</fullName>
    </recommendedName>
</protein>
<name>A0ABP0M1C4_9DINO</name>
<keyword evidence="1" id="KW-0812">Transmembrane</keyword>
<feature type="transmembrane region" description="Helical" evidence="1">
    <location>
        <begin position="377"/>
        <end position="396"/>
    </location>
</feature>
<keyword evidence="1" id="KW-1133">Transmembrane helix</keyword>
<keyword evidence="1" id="KW-0472">Membrane</keyword>
<feature type="transmembrane region" description="Helical" evidence="1">
    <location>
        <begin position="348"/>
        <end position="365"/>
    </location>
</feature>
<sequence length="899" mass="100641">MPVSGLVGAAAIAGAANTLWQYNRENYMFDVPLRQGREFQKQNVNLARYALFREDIRDLASLTTDKVSNLLVINTLKVGFIVSVYFNFDRTDAGFEQLTWHDQILSVLLGMTLLTSFFFLMTSIWFAMHALQLAQAITTKLLVQVVRIPMPTEIDIAKAATEAKQFEMNFREALRVPFMSGQPDAQNGQNGQLPHPNSMDDLNHVDDLSVSDLSGLTRLPHRVKTMVKEQMVKDDPLASKPGGPVVTSLNELMYGYENMDKTFSQIEPHLKLLSLVASSWQPFDLYSKVTTVLGSSCLFSGLAYYSIFYYKPSGTSEVTPEAWCCFLFMCTLAWWNLTIEIAGSSFDLALAAIFMMVGPFVWMFTDKPSLTDNRMQMFGCPLLIFLQAVWISYLGIRACTIAGVWPHFFTSTRYLNVLHKQKGPIEIPRDIARKAKGEDNWSMDDNASTDSGEIEDVNRAMAMAQPLVDALSCIALQPQSSASRQTVSQARDTLREAARAAGVSRSTVLLKGFFIHLEMNGDQEEEVHWVDPCGISSEPEHLTAPDTVSLVEIIETSNQVADMLLSHAVRWTVDDMVNLASYGGEPVAGVHSFLFQFENTLEKSTHFRPSADYLFKVAMALVSIFWILVLCWSLRFSTNVFSRISLQGGDMVSWTMPQPWRMVESFGCTLEGTHYVMTDGYTVQVLNSDGSLYLHFQACGDQRVSAVDFGQGGEIIACCETGTQSTWVANGKVMSQHWVSNISGLMDVAVDRSPLEDPDHIDAIAVRDNQLLGFVFEPNGRWRLFGRLTLPENRDRQTDEWSITALAIRLGRALILTKGDQLFELDVPSGQWTGPLLLPTLGPKSKYDWISVCRLSRGRWKMVGLPSKAPIQLWDFERPPINTLPPRRDETNPQLALSA</sequence>
<feature type="transmembrane region" description="Helical" evidence="1">
    <location>
        <begin position="107"/>
        <end position="128"/>
    </location>
</feature>
<comment type="caution">
    <text evidence="2">The sequence shown here is derived from an EMBL/GenBank/DDBJ whole genome shotgun (WGS) entry which is preliminary data.</text>
</comment>
<feature type="transmembrane region" description="Helical" evidence="1">
    <location>
        <begin position="292"/>
        <end position="310"/>
    </location>
</feature>